<sequence>MLTRRAAHSGARLATALLLVLVGLMGAAGSARADVTPCANSSVCVGAGSPGSPGSGGGTQGGGSGGGSGGGGSCYYNNQPEPCYVAGIGTFDPDDGCYYTTMQPQPPAGDPLWQGHQPGDGAVYVRTCALNGGGGTVSLWLAAAPPAAAPVTPAQLAQQALKKIKIINAQPETAPGGGKPGLVNTPVMLWLQPFDGNPADGYPYAPPSAPAQATASVPGLSVTAKVWSTKVTWNMGDGTSVVCPDAGTPYAGTLVNGCTHTYSTANNAYAVNAAVSWTVTWSGGGQTGAFNLDDMPSKGITLTVDEIQVLN</sequence>
<reference evidence="2" key="1">
    <citation type="submission" date="2020-11" db="EMBL/GenBank/DDBJ databases">
        <title>Isolation and identification of active actinomycetes.</title>
        <authorList>
            <person name="Yu B."/>
        </authorList>
    </citation>
    <scope>NUCLEOTIDE SEQUENCE</scope>
    <source>
        <strain evidence="2">NEAU-YB345</strain>
    </source>
</reference>
<gene>
    <name evidence="2" type="ORF">I2501_00875</name>
</gene>
<protein>
    <recommendedName>
        <fullName evidence="4">ATP/GTP-binding protein</fullName>
    </recommendedName>
</protein>
<dbReference type="RefSeq" id="WP_196191784.1">
    <property type="nucleotide sequence ID" value="NZ_JADPRT010000001.1"/>
</dbReference>
<comment type="caution">
    <text evidence="2">The sequence shown here is derived from an EMBL/GenBank/DDBJ whole genome shotgun (WGS) entry which is preliminary data.</text>
</comment>
<feature type="signal peptide" evidence="1">
    <location>
        <begin position="1"/>
        <end position="33"/>
    </location>
</feature>
<dbReference type="Proteomes" id="UP000657385">
    <property type="component" value="Unassembled WGS sequence"/>
</dbReference>
<keyword evidence="1" id="KW-0732">Signal</keyword>
<feature type="chain" id="PRO_5037802568" description="ATP/GTP-binding protein" evidence="1">
    <location>
        <begin position="34"/>
        <end position="311"/>
    </location>
</feature>
<dbReference type="AlphaFoldDB" id="A0A931F9G4"/>
<name>A0A931F9G4_9ACTN</name>
<evidence type="ECO:0000256" key="1">
    <source>
        <dbReference type="SAM" id="SignalP"/>
    </source>
</evidence>
<accession>A0A931F9G4</accession>
<evidence type="ECO:0000313" key="3">
    <source>
        <dbReference type="Proteomes" id="UP000657385"/>
    </source>
</evidence>
<evidence type="ECO:0008006" key="4">
    <source>
        <dbReference type="Google" id="ProtNLM"/>
    </source>
</evidence>
<evidence type="ECO:0000313" key="2">
    <source>
        <dbReference type="EMBL" id="MBF9066587.1"/>
    </source>
</evidence>
<keyword evidence="3" id="KW-1185">Reference proteome</keyword>
<proteinExistence type="predicted"/>
<dbReference type="EMBL" id="JADPRT010000001">
    <property type="protein sequence ID" value="MBF9066587.1"/>
    <property type="molecule type" value="Genomic_DNA"/>
</dbReference>
<organism evidence="2 3">
    <name type="scientific">Streptacidiphilus fuscans</name>
    <dbReference type="NCBI Taxonomy" id="2789292"/>
    <lineage>
        <taxon>Bacteria</taxon>
        <taxon>Bacillati</taxon>
        <taxon>Actinomycetota</taxon>
        <taxon>Actinomycetes</taxon>
        <taxon>Kitasatosporales</taxon>
        <taxon>Streptomycetaceae</taxon>
        <taxon>Streptacidiphilus</taxon>
    </lineage>
</organism>